<feature type="transmembrane region" description="Helical" evidence="10">
    <location>
        <begin position="182"/>
        <end position="203"/>
    </location>
</feature>
<dbReference type="Gene3D" id="6.10.140.1330">
    <property type="match status" value="1"/>
</dbReference>
<feature type="transmembrane region" description="Helical" evidence="10">
    <location>
        <begin position="6"/>
        <end position="24"/>
    </location>
</feature>
<dbReference type="NCBIfam" id="TIGR00831">
    <property type="entry name" value="a_cpa1"/>
    <property type="match status" value="1"/>
</dbReference>
<keyword evidence="6 10" id="KW-0915">Sodium</keyword>
<organism evidence="13 14">
    <name type="scientific">Nakamurella flavida</name>
    <dbReference type="NCBI Taxonomy" id="363630"/>
    <lineage>
        <taxon>Bacteria</taxon>
        <taxon>Bacillati</taxon>
        <taxon>Actinomycetota</taxon>
        <taxon>Actinomycetes</taxon>
        <taxon>Nakamurellales</taxon>
        <taxon>Nakamurellaceae</taxon>
        <taxon>Nakamurella</taxon>
    </lineage>
</organism>
<evidence type="ECO:0000313" key="14">
    <source>
        <dbReference type="Proteomes" id="UP000663801"/>
    </source>
</evidence>
<dbReference type="GO" id="GO:0098719">
    <property type="term" value="P:sodium ion import across plasma membrane"/>
    <property type="evidence" value="ECO:0007669"/>
    <property type="project" value="TreeGrafter"/>
</dbReference>
<feature type="transmembrane region" description="Helical" evidence="10">
    <location>
        <begin position="31"/>
        <end position="48"/>
    </location>
</feature>
<feature type="transmembrane region" description="Helical" evidence="10">
    <location>
        <begin position="83"/>
        <end position="105"/>
    </location>
</feature>
<evidence type="ECO:0000259" key="12">
    <source>
        <dbReference type="Pfam" id="PF00999"/>
    </source>
</evidence>
<dbReference type="InterPro" id="IPR006153">
    <property type="entry name" value="Cation/H_exchanger_TM"/>
</dbReference>
<comment type="subcellular location">
    <subcellularLocation>
        <location evidence="1 10">Cell membrane</location>
        <topology evidence="1 10">Multi-pass membrane protein</topology>
    </subcellularLocation>
</comment>
<dbReference type="GO" id="GO:0015386">
    <property type="term" value="F:potassium:proton antiporter activity"/>
    <property type="evidence" value="ECO:0007669"/>
    <property type="project" value="TreeGrafter"/>
</dbReference>
<dbReference type="PANTHER" id="PTHR10110">
    <property type="entry name" value="SODIUM/HYDROGEN EXCHANGER"/>
    <property type="match status" value="1"/>
</dbReference>
<accession>A0A938YN33</accession>
<evidence type="ECO:0000313" key="13">
    <source>
        <dbReference type="EMBL" id="MBM9477581.1"/>
    </source>
</evidence>
<feature type="domain" description="Cation/H+ exchanger transmembrane" evidence="12">
    <location>
        <begin position="14"/>
        <end position="394"/>
    </location>
</feature>
<dbReference type="PANTHER" id="PTHR10110:SF86">
    <property type="entry name" value="SODIUM_HYDROGEN EXCHANGER 7"/>
    <property type="match status" value="1"/>
</dbReference>
<dbReference type="GO" id="GO:0005886">
    <property type="term" value="C:plasma membrane"/>
    <property type="evidence" value="ECO:0007669"/>
    <property type="project" value="UniProtKB-SubCell"/>
</dbReference>
<reference evidence="13" key="1">
    <citation type="submission" date="2021-01" db="EMBL/GenBank/DDBJ databases">
        <title>KCTC 19127 draft genome.</title>
        <authorList>
            <person name="An D."/>
        </authorList>
    </citation>
    <scope>NUCLEOTIDE SEQUENCE</scope>
    <source>
        <strain evidence="13">KCTC 19127</strain>
    </source>
</reference>
<feature type="transmembrane region" description="Helical" evidence="10">
    <location>
        <begin position="271"/>
        <end position="289"/>
    </location>
</feature>
<evidence type="ECO:0000256" key="8">
    <source>
        <dbReference type="ARBA" id="ARBA00023136"/>
    </source>
</evidence>
<feature type="compositionally biased region" description="Acidic residues" evidence="11">
    <location>
        <begin position="558"/>
        <end position="569"/>
    </location>
</feature>
<keyword evidence="14" id="KW-1185">Reference proteome</keyword>
<feature type="transmembrane region" description="Helical" evidence="10">
    <location>
        <begin position="111"/>
        <end position="134"/>
    </location>
</feature>
<dbReference type="GO" id="GO:0051453">
    <property type="term" value="P:regulation of intracellular pH"/>
    <property type="evidence" value="ECO:0007669"/>
    <property type="project" value="TreeGrafter"/>
</dbReference>
<feature type="transmembrane region" description="Helical" evidence="10">
    <location>
        <begin position="369"/>
        <end position="393"/>
    </location>
</feature>
<evidence type="ECO:0000256" key="11">
    <source>
        <dbReference type="SAM" id="MobiDB-lite"/>
    </source>
</evidence>
<keyword evidence="10" id="KW-0050">Antiport</keyword>
<dbReference type="AlphaFoldDB" id="A0A938YN33"/>
<dbReference type="InterPro" id="IPR018422">
    <property type="entry name" value="Cation/H_exchanger_CPA1"/>
</dbReference>
<proteinExistence type="inferred from homology"/>
<evidence type="ECO:0000256" key="2">
    <source>
        <dbReference type="ARBA" id="ARBA00022448"/>
    </source>
</evidence>
<keyword evidence="7 10" id="KW-0406">Ion transport</keyword>
<keyword evidence="4 10" id="KW-0812">Transmembrane</keyword>
<feature type="transmembrane region" description="Helical" evidence="10">
    <location>
        <begin position="54"/>
        <end position="76"/>
    </location>
</feature>
<comment type="function">
    <text evidence="10">Na(+)/H(+) antiporter that extrudes sodium in exchange for external protons.</text>
</comment>
<keyword evidence="2 10" id="KW-0813">Transport</keyword>
<keyword evidence="3 10" id="KW-1003">Cell membrane</keyword>
<dbReference type="RefSeq" id="WP_205257704.1">
    <property type="nucleotide sequence ID" value="NZ_BAAAPV010000005.1"/>
</dbReference>
<comment type="caution">
    <text evidence="13">The sequence shown here is derived from an EMBL/GenBank/DDBJ whole genome shotgun (WGS) entry which is preliminary data.</text>
</comment>
<evidence type="ECO:0000256" key="5">
    <source>
        <dbReference type="ARBA" id="ARBA00022989"/>
    </source>
</evidence>
<dbReference type="Pfam" id="PF00999">
    <property type="entry name" value="Na_H_Exchanger"/>
    <property type="match status" value="1"/>
</dbReference>
<evidence type="ECO:0000256" key="1">
    <source>
        <dbReference type="ARBA" id="ARBA00004651"/>
    </source>
</evidence>
<dbReference type="InterPro" id="IPR004705">
    <property type="entry name" value="Cation/H_exchanger_CPA1_bac"/>
</dbReference>
<sequence length="595" mass="63135">MAAILPTIGLIVGVLLITSVATRFSLPAPILLVLIGLGVSFIPGIPGYEVSPEIVLYVLLPPLLYGAAYESSAVAIRRLIRPIVQLAVVLVLLTAFTVAFVVTAIVPGVPFAAALALGAIVAPPDAVAAVAVARKVGLPRRLLTVLEGESLFNDATSLVTLKVAIAAIGATSVAWAPALGEFAWASGGGVIIGVLLGLFLSFVRRHAGSPLTITALSLVTPFAAYLIGEEAHASGVLVVVVTGLVLGYRSPTEVAASVRLTETATWAALRFVLEGGVFALIGLELRGIIQGLDTSTDNVFLAIGAVLLTVIVSRPIWVGLIHAVSRLTGKENEHVGRKGVAAVSWAGMRGVVSLAAAQTLPLDTPFRSLLLVCTITVILGTLVLQGLSLPWVIRRLGIVEDTRADDLAERTTALTKVSEEINARVDALCSDGKLSERQGELMRKWASLRDWRNWEDDDASRDFARRLSVLSDWRRTLLGIEREVIVGLRNSGELSENVLNDMQHDLDLEEALLERRSQAVDGHLGELPAQEDPEGSGRPELDQEPSPDGESGDRRDADVDEDAAVDDADVSALLMDEQRAEGTVIGQRSGRTGRD</sequence>
<dbReference type="GO" id="GO:0015385">
    <property type="term" value="F:sodium:proton antiporter activity"/>
    <property type="evidence" value="ECO:0007669"/>
    <property type="project" value="InterPro"/>
</dbReference>
<evidence type="ECO:0000256" key="7">
    <source>
        <dbReference type="ARBA" id="ARBA00023065"/>
    </source>
</evidence>
<dbReference type="EMBL" id="JAERWL010000011">
    <property type="protein sequence ID" value="MBM9477581.1"/>
    <property type="molecule type" value="Genomic_DNA"/>
</dbReference>
<feature type="region of interest" description="Disordered" evidence="11">
    <location>
        <begin position="525"/>
        <end position="595"/>
    </location>
</feature>
<evidence type="ECO:0000256" key="6">
    <source>
        <dbReference type="ARBA" id="ARBA00023053"/>
    </source>
</evidence>
<feature type="transmembrane region" description="Helical" evidence="10">
    <location>
        <begin position="301"/>
        <end position="327"/>
    </location>
</feature>
<evidence type="ECO:0000256" key="4">
    <source>
        <dbReference type="ARBA" id="ARBA00022692"/>
    </source>
</evidence>
<evidence type="ECO:0000256" key="9">
    <source>
        <dbReference type="ARBA" id="ARBA00023201"/>
    </source>
</evidence>
<name>A0A938YN33_9ACTN</name>
<keyword evidence="5 10" id="KW-1133">Transmembrane helix</keyword>
<gene>
    <name evidence="13" type="ORF">JL107_14110</name>
</gene>
<dbReference type="Proteomes" id="UP000663801">
    <property type="component" value="Unassembled WGS sequence"/>
</dbReference>
<protein>
    <submittedName>
        <fullName evidence="13">Na+/H+ antiporter</fullName>
    </submittedName>
</protein>
<evidence type="ECO:0000256" key="10">
    <source>
        <dbReference type="RuleBase" id="RU366002"/>
    </source>
</evidence>
<evidence type="ECO:0000256" key="3">
    <source>
        <dbReference type="ARBA" id="ARBA00022475"/>
    </source>
</evidence>
<keyword evidence="8 10" id="KW-0472">Membrane</keyword>
<keyword evidence="9 10" id="KW-0739">Sodium transport</keyword>
<feature type="transmembrane region" description="Helical" evidence="10">
    <location>
        <begin position="210"/>
        <end position="227"/>
    </location>
</feature>
<feature type="transmembrane region" description="Helical" evidence="10">
    <location>
        <begin position="155"/>
        <end position="176"/>
    </location>
</feature>
<feature type="transmembrane region" description="Helical" evidence="10">
    <location>
        <begin position="233"/>
        <end position="250"/>
    </location>
</feature>
<comment type="similarity">
    <text evidence="10">Belongs to the monovalent cation:proton antiporter 1 (CPA1) transporter (TC 2.A.36) family.</text>
</comment>